<keyword evidence="1" id="KW-1133">Transmembrane helix</keyword>
<accession>A0A1A9I5I7</accession>
<sequence length="129" mass="14832">MKKGFILLFALIYFIITLVLLTLPGSAFPKERFLDKIFFDKWVHTGMFAILVFLWNFWLIKKHTGLTGIASKFIIVGVLALAYGIAMEFVQKYWVPYRSFDVTDMIADGAGCLAGLFLSFYVYKKNRPL</sequence>
<dbReference type="Pfam" id="PF04892">
    <property type="entry name" value="VanZ"/>
    <property type="match status" value="1"/>
</dbReference>
<gene>
    <name evidence="3" type="ORF">A8C56_19185</name>
</gene>
<evidence type="ECO:0000313" key="3">
    <source>
        <dbReference type="EMBL" id="ANH82823.1"/>
    </source>
</evidence>
<evidence type="ECO:0000313" key="4">
    <source>
        <dbReference type="Proteomes" id="UP000077667"/>
    </source>
</evidence>
<dbReference type="RefSeq" id="WP_067759667.1">
    <property type="nucleotide sequence ID" value="NZ_CP015772.1"/>
</dbReference>
<dbReference type="PANTHER" id="PTHR28008:SF1">
    <property type="entry name" value="DOMAIN PROTEIN, PUTATIVE (AFU_ORTHOLOGUE AFUA_3G10980)-RELATED"/>
    <property type="match status" value="1"/>
</dbReference>
<feature type="transmembrane region" description="Helical" evidence="1">
    <location>
        <begin position="105"/>
        <end position="123"/>
    </location>
</feature>
<dbReference type="NCBIfam" id="NF037970">
    <property type="entry name" value="vanZ_1"/>
    <property type="match status" value="1"/>
</dbReference>
<dbReference type="PANTHER" id="PTHR28008">
    <property type="entry name" value="DOMAIN PROTEIN, PUTATIVE (AFU_ORTHOLOGUE AFUA_3G10980)-RELATED"/>
    <property type="match status" value="1"/>
</dbReference>
<name>A0A1A9I5I7_9BACT</name>
<feature type="domain" description="VanZ-like" evidence="2">
    <location>
        <begin position="39"/>
        <end position="119"/>
    </location>
</feature>
<keyword evidence="1" id="KW-0812">Transmembrane</keyword>
<protein>
    <recommendedName>
        <fullName evidence="2">VanZ-like domain-containing protein</fullName>
    </recommendedName>
</protein>
<evidence type="ECO:0000259" key="2">
    <source>
        <dbReference type="Pfam" id="PF04892"/>
    </source>
</evidence>
<feature type="transmembrane region" description="Helical" evidence="1">
    <location>
        <begin position="66"/>
        <end position="85"/>
    </location>
</feature>
<reference evidence="3 4" key="1">
    <citation type="submission" date="2016-05" db="EMBL/GenBank/DDBJ databases">
        <title>Niabella ginsenosidivorans BS26 whole genome sequencing.</title>
        <authorList>
            <person name="Im W.T."/>
            <person name="Siddiqi M.Z."/>
        </authorList>
    </citation>
    <scope>NUCLEOTIDE SEQUENCE [LARGE SCALE GENOMIC DNA]</scope>
    <source>
        <strain evidence="3 4">BS26</strain>
    </source>
</reference>
<dbReference type="AlphaFoldDB" id="A0A1A9I5I7"/>
<dbReference type="KEGG" id="nia:A8C56_19185"/>
<keyword evidence="1" id="KW-0472">Membrane</keyword>
<dbReference type="Proteomes" id="UP000077667">
    <property type="component" value="Chromosome"/>
</dbReference>
<dbReference type="InterPro" id="IPR006976">
    <property type="entry name" value="VanZ-like"/>
</dbReference>
<dbReference type="STRING" id="1176587.A8C56_19185"/>
<keyword evidence="4" id="KW-1185">Reference proteome</keyword>
<organism evidence="3 4">
    <name type="scientific">Niabella ginsenosidivorans</name>
    <dbReference type="NCBI Taxonomy" id="1176587"/>
    <lineage>
        <taxon>Bacteria</taxon>
        <taxon>Pseudomonadati</taxon>
        <taxon>Bacteroidota</taxon>
        <taxon>Chitinophagia</taxon>
        <taxon>Chitinophagales</taxon>
        <taxon>Chitinophagaceae</taxon>
        <taxon>Niabella</taxon>
    </lineage>
</organism>
<feature type="transmembrane region" description="Helical" evidence="1">
    <location>
        <begin position="43"/>
        <end position="59"/>
    </location>
</feature>
<dbReference type="EMBL" id="CP015772">
    <property type="protein sequence ID" value="ANH82823.1"/>
    <property type="molecule type" value="Genomic_DNA"/>
</dbReference>
<proteinExistence type="predicted"/>
<evidence type="ECO:0000256" key="1">
    <source>
        <dbReference type="SAM" id="Phobius"/>
    </source>
</evidence>